<proteinExistence type="predicted"/>
<dbReference type="InterPro" id="IPR050879">
    <property type="entry name" value="Acyltransferase_3"/>
</dbReference>
<keyword evidence="1" id="KW-0812">Transmembrane</keyword>
<dbReference type="Proteomes" id="UP000663879">
    <property type="component" value="Unassembled WGS sequence"/>
</dbReference>
<evidence type="ECO:0000256" key="1">
    <source>
        <dbReference type="SAM" id="Phobius"/>
    </source>
</evidence>
<feature type="transmembrane region" description="Helical" evidence="1">
    <location>
        <begin position="67"/>
        <end position="86"/>
    </location>
</feature>
<feature type="transmembrane region" description="Helical" evidence="1">
    <location>
        <begin position="6"/>
        <end position="22"/>
    </location>
</feature>
<gene>
    <name evidence="3" type="ORF">OXX778_LOCUS12725</name>
</gene>
<feature type="transmembrane region" description="Helical" evidence="1">
    <location>
        <begin position="351"/>
        <end position="372"/>
    </location>
</feature>
<evidence type="ECO:0000259" key="2">
    <source>
        <dbReference type="Pfam" id="PF01757"/>
    </source>
</evidence>
<keyword evidence="4" id="KW-1185">Reference proteome</keyword>
<evidence type="ECO:0000313" key="4">
    <source>
        <dbReference type="Proteomes" id="UP000663879"/>
    </source>
</evidence>
<comment type="caution">
    <text evidence="3">The sequence shown here is derived from an EMBL/GenBank/DDBJ whole genome shotgun (WGS) entry which is preliminary data.</text>
</comment>
<keyword evidence="1" id="KW-1133">Transmembrane helix</keyword>
<dbReference type="GO" id="GO:0016747">
    <property type="term" value="F:acyltransferase activity, transferring groups other than amino-acyl groups"/>
    <property type="evidence" value="ECO:0007669"/>
    <property type="project" value="InterPro"/>
</dbReference>
<dbReference type="PANTHER" id="PTHR23028:SF53">
    <property type="entry name" value="ACYL_TRANSF_3 DOMAIN-CONTAINING PROTEIN"/>
    <property type="match status" value="1"/>
</dbReference>
<dbReference type="OrthoDB" id="2148986at2759"/>
<evidence type="ECO:0000313" key="3">
    <source>
        <dbReference type="EMBL" id="CAF0927553.1"/>
    </source>
</evidence>
<feature type="transmembrane region" description="Helical" evidence="1">
    <location>
        <begin position="326"/>
        <end position="345"/>
    </location>
</feature>
<accession>A0A814BKX3</accession>
<feature type="transmembrane region" description="Helical" evidence="1">
    <location>
        <begin position="184"/>
        <end position="200"/>
    </location>
</feature>
<dbReference type="PANTHER" id="PTHR23028">
    <property type="entry name" value="ACETYLTRANSFERASE"/>
    <property type="match status" value="1"/>
</dbReference>
<feature type="transmembrane region" description="Helical" evidence="1">
    <location>
        <begin position="158"/>
        <end position="177"/>
    </location>
</feature>
<reference evidence="3" key="1">
    <citation type="submission" date="2021-02" db="EMBL/GenBank/DDBJ databases">
        <authorList>
            <person name="Nowell W R."/>
        </authorList>
    </citation>
    <scope>NUCLEOTIDE SEQUENCE</scope>
    <source>
        <strain evidence="3">Ploen Becks lab</strain>
    </source>
</reference>
<feature type="transmembrane region" description="Helical" evidence="1">
    <location>
        <begin position="220"/>
        <end position="237"/>
    </location>
</feature>
<dbReference type="GO" id="GO:0016020">
    <property type="term" value="C:membrane"/>
    <property type="evidence" value="ECO:0007669"/>
    <property type="project" value="TreeGrafter"/>
</dbReference>
<dbReference type="AlphaFoldDB" id="A0A814BKX3"/>
<protein>
    <recommendedName>
        <fullName evidence="2">Acyltransferase 3 domain-containing protein</fullName>
    </recommendedName>
</protein>
<feature type="domain" description="Acyltransferase 3" evidence="2">
    <location>
        <begin position="33"/>
        <end position="369"/>
    </location>
</feature>
<feature type="transmembrane region" description="Helical" evidence="1">
    <location>
        <begin position="257"/>
        <end position="275"/>
    </location>
</feature>
<sequence length="417" mass="49959">MVKNIFWNSLTYVLYVINLFLEDSQKKVTDRFDFLDGYRGFCALTVTIHHVIPVYGDPGDFKWFQMTGYFIGVLGFFVLSSFLLTYRMIKDFNKSKNFNEILEIIFKYFIRRLFRIYIPFFIFVTLIKIGPNSIKGFYTNFNSWYELITLEPVGKNHLWTIPIEIKYYFIIPLICLLFHYSKKFWFLFLITSVCLTYYSYGSFLRYKRNDVDIFTSNKLWPRFSVFYSGSVVALLYFKYEEWTSEWKNVFKHKIVRLVLCLVCYFMAWYGITHFSPYYIGDLNLFRDANHPGIKFSILLFCMLIGAPNDFTRVFGQNFLLKKIGKFSFGVYLWHPMAITLILRNYKFERRISAFSCVLMLTQLCAVLFYFLVENPMMKLGNILIQKVHMENIKNKFFGFRYKLIENEETNIQLESNI</sequence>
<feature type="transmembrane region" description="Helical" evidence="1">
    <location>
        <begin position="295"/>
        <end position="314"/>
    </location>
</feature>
<dbReference type="GO" id="GO:0000271">
    <property type="term" value="P:polysaccharide biosynthetic process"/>
    <property type="evidence" value="ECO:0007669"/>
    <property type="project" value="TreeGrafter"/>
</dbReference>
<dbReference type="EMBL" id="CAJNOC010002342">
    <property type="protein sequence ID" value="CAF0927553.1"/>
    <property type="molecule type" value="Genomic_DNA"/>
</dbReference>
<keyword evidence="1" id="KW-0472">Membrane</keyword>
<name>A0A814BKX3_9BILA</name>
<organism evidence="3 4">
    <name type="scientific">Brachionus calyciflorus</name>
    <dbReference type="NCBI Taxonomy" id="104777"/>
    <lineage>
        <taxon>Eukaryota</taxon>
        <taxon>Metazoa</taxon>
        <taxon>Spiralia</taxon>
        <taxon>Gnathifera</taxon>
        <taxon>Rotifera</taxon>
        <taxon>Eurotatoria</taxon>
        <taxon>Monogononta</taxon>
        <taxon>Pseudotrocha</taxon>
        <taxon>Ploima</taxon>
        <taxon>Brachionidae</taxon>
        <taxon>Brachionus</taxon>
    </lineage>
</organism>
<feature type="transmembrane region" description="Helical" evidence="1">
    <location>
        <begin position="116"/>
        <end position="138"/>
    </location>
</feature>
<dbReference type="Pfam" id="PF01757">
    <property type="entry name" value="Acyl_transf_3"/>
    <property type="match status" value="1"/>
</dbReference>
<dbReference type="InterPro" id="IPR002656">
    <property type="entry name" value="Acyl_transf_3_dom"/>
</dbReference>